<dbReference type="PANTHER" id="PTHR11527">
    <property type="entry name" value="HEAT-SHOCK PROTEIN 20 FAMILY MEMBER"/>
    <property type="match status" value="1"/>
</dbReference>
<proteinExistence type="inferred from homology"/>
<evidence type="ECO:0000256" key="1">
    <source>
        <dbReference type="ARBA" id="ARBA00023016"/>
    </source>
</evidence>
<evidence type="ECO:0000259" key="4">
    <source>
        <dbReference type="PROSITE" id="PS01031"/>
    </source>
</evidence>
<evidence type="ECO:0000256" key="3">
    <source>
        <dbReference type="RuleBase" id="RU003616"/>
    </source>
</evidence>
<protein>
    <submittedName>
        <fullName evidence="5">HSP20-like chaperone</fullName>
    </submittedName>
</protein>
<dbReference type="InterPro" id="IPR031107">
    <property type="entry name" value="Small_HSP"/>
</dbReference>
<accession>A0A9P4NHL9</accession>
<dbReference type="Pfam" id="PF00011">
    <property type="entry name" value="HSP20"/>
    <property type="match status" value="1"/>
</dbReference>
<reference evidence="5" key="1">
    <citation type="journal article" date="2020" name="Stud. Mycol.">
        <title>101 Dothideomycetes genomes: a test case for predicting lifestyles and emergence of pathogens.</title>
        <authorList>
            <person name="Haridas S."/>
            <person name="Albert R."/>
            <person name="Binder M."/>
            <person name="Bloem J."/>
            <person name="Labutti K."/>
            <person name="Salamov A."/>
            <person name="Andreopoulos B."/>
            <person name="Baker S."/>
            <person name="Barry K."/>
            <person name="Bills G."/>
            <person name="Bluhm B."/>
            <person name="Cannon C."/>
            <person name="Castanera R."/>
            <person name="Culley D."/>
            <person name="Daum C."/>
            <person name="Ezra D."/>
            <person name="Gonzalez J."/>
            <person name="Henrissat B."/>
            <person name="Kuo A."/>
            <person name="Liang C."/>
            <person name="Lipzen A."/>
            <person name="Lutzoni F."/>
            <person name="Magnuson J."/>
            <person name="Mondo S."/>
            <person name="Nolan M."/>
            <person name="Ohm R."/>
            <person name="Pangilinan J."/>
            <person name="Park H.-J."/>
            <person name="Ramirez L."/>
            <person name="Alfaro M."/>
            <person name="Sun H."/>
            <person name="Tritt A."/>
            <person name="Yoshinaga Y."/>
            <person name="Zwiers L.-H."/>
            <person name="Turgeon B."/>
            <person name="Goodwin S."/>
            <person name="Spatafora J."/>
            <person name="Crous P."/>
            <person name="Grigoriev I."/>
        </authorList>
    </citation>
    <scope>NUCLEOTIDE SEQUENCE</scope>
    <source>
        <strain evidence="5">CBS 130266</strain>
    </source>
</reference>
<keyword evidence="1" id="KW-0346">Stress response</keyword>
<dbReference type="Gene3D" id="2.60.40.790">
    <property type="match status" value="1"/>
</dbReference>
<dbReference type="OrthoDB" id="1431247at2759"/>
<name>A0A9P4NHL9_9PEZI</name>
<feature type="domain" description="SHSP" evidence="4">
    <location>
        <begin position="52"/>
        <end position="185"/>
    </location>
</feature>
<dbReference type="InterPro" id="IPR002068">
    <property type="entry name" value="A-crystallin/Hsp20_dom"/>
</dbReference>
<evidence type="ECO:0000313" key="6">
    <source>
        <dbReference type="Proteomes" id="UP000800235"/>
    </source>
</evidence>
<keyword evidence="6" id="KW-1185">Reference proteome</keyword>
<comment type="caution">
    <text evidence="5">The sequence shown here is derived from an EMBL/GenBank/DDBJ whole genome shotgun (WGS) entry which is preliminary data.</text>
</comment>
<dbReference type="EMBL" id="MU007098">
    <property type="protein sequence ID" value="KAF2421471.1"/>
    <property type="molecule type" value="Genomic_DNA"/>
</dbReference>
<dbReference type="AlphaFoldDB" id="A0A9P4NHL9"/>
<evidence type="ECO:0000313" key="5">
    <source>
        <dbReference type="EMBL" id="KAF2421471.1"/>
    </source>
</evidence>
<dbReference type="PROSITE" id="PS01031">
    <property type="entry name" value="SHSP"/>
    <property type="match status" value="1"/>
</dbReference>
<dbReference type="SUPFAM" id="SSF49764">
    <property type="entry name" value="HSP20-like chaperones"/>
    <property type="match status" value="1"/>
</dbReference>
<dbReference type="CDD" id="cd06464">
    <property type="entry name" value="ACD_sHsps-like"/>
    <property type="match status" value="1"/>
</dbReference>
<dbReference type="InterPro" id="IPR008978">
    <property type="entry name" value="HSP20-like_chaperone"/>
</dbReference>
<gene>
    <name evidence="5" type="ORF">EJ08DRAFT_597452</name>
</gene>
<dbReference type="Proteomes" id="UP000800235">
    <property type="component" value="Unassembled WGS sequence"/>
</dbReference>
<organism evidence="5 6">
    <name type="scientific">Tothia fuscella</name>
    <dbReference type="NCBI Taxonomy" id="1048955"/>
    <lineage>
        <taxon>Eukaryota</taxon>
        <taxon>Fungi</taxon>
        <taxon>Dikarya</taxon>
        <taxon>Ascomycota</taxon>
        <taxon>Pezizomycotina</taxon>
        <taxon>Dothideomycetes</taxon>
        <taxon>Pleosporomycetidae</taxon>
        <taxon>Venturiales</taxon>
        <taxon>Cylindrosympodiaceae</taxon>
        <taxon>Tothia</taxon>
    </lineage>
</organism>
<evidence type="ECO:0000256" key="2">
    <source>
        <dbReference type="PROSITE-ProRule" id="PRU00285"/>
    </source>
</evidence>
<sequence>MAYPYYPTLPVYGRAFYGTTTVDPSFPEHHWPLEHTRHRIGDATHAIGEFFTGGDVLLDPASDIRETTKKFYIDVELPGLRSREALHVKWTNPRTLFVHARIERPKIAEIDELVKAEDKTPKPEHAVHHLLHERRVGKFARSFYFEAEVDTETMVADMSGGLLSIVVEKKPHEQKPAKSVEVNHSET</sequence>
<comment type="similarity">
    <text evidence="2 3">Belongs to the small heat shock protein (HSP20) family.</text>
</comment>